<dbReference type="Gene3D" id="1.10.155.10">
    <property type="entry name" value="Chemotaxis receptor methyltransferase CheR, N-terminal domain"/>
    <property type="match status" value="1"/>
</dbReference>
<dbReference type="SUPFAM" id="SSF53335">
    <property type="entry name" value="S-adenosyl-L-methionine-dependent methyltransferases"/>
    <property type="match status" value="1"/>
</dbReference>
<dbReference type="InterPro" id="IPR036804">
    <property type="entry name" value="CheR_N_sf"/>
</dbReference>
<evidence type="ECO:0000313" key="7">
    <source>
        <dbReference type="EMBL" id="CAG9622657.1"/>
    </source>
</evidence>
<keyword evidence="8" id="KW-1185">Reference proteome</keyword>
<dbReference type="PROSITE" id="PS50123">
    <property type="entry name" value="CHER"/>
    <property type="match status" value="1"/>
</dbReference>
<dbReference type="InterPro" id="IPR022642">
    <property type="entry name" value="CheR_C"/>
</dbReference>
<dbReference type="InterPro" id="IPR050903">
    <property type="entry name" value="Bact_Chemotaxis_MeTrfase"/>
</dbReference>
<dbReference type="EC" id="2.1.1.80" evidence="2"/>
<gene>
    <name evidence="7" type="primary">cheR</name>
    <name evidence="7" type="ORF">BACCIP111883_03448</name>
</gene>
<dbReference type="SMART" id="SM00138">
    <property type="entry name" value="MeTrc"/>
    <property type="match status" value="1"/>
</dbReference>
<dbReference type="SUPFAM" id="SSF47757">
    <property type="entry name" value="Chemotaxis receptor methyltransferase CheR, N-terminal domain"/>
    <property type="match status" value="1"/>
</dbReference>
<keyword evidence="4 7" id="KW-0808">Transferase</keyword>
<dbReference type="GO" id="GO:0032259">
    <property type="term" value="P:methylation"/>
    <property type="evidence" value="ECO:0007669"/>
    <property type="project" value="UniProtKB-KW"/>
</dbReference>
<evidence type="ECO:0000256" key="3">
    <source>
        <dbReference type="ARBA" id="ARBA00022603"/>
    </source>
</evidence>
<evidence type="ECO:0000256" key="5">
    <source>
        <dbReference type="ARBA" id="ARBA00022691"/>
    </source>
</evidence>
<reference evidence="7 8" key="1">
    <citation type="submission" date="2021-10" db="EMBL/GenBank/DDBJ databases">
        <authorList>
            <person name="Criscuolo A."/>
        </authorList>
    </citation>
    <scope>NUCLEOTIDE SEQUENCE [LARGE SCALE GENOMIC DNA]</scope>
    <source>
        <strain evidence="8">CIP 111883</strain>
    </source>
</reference>
<dbReference type="Pfam" id="PF03705">
    <property type="entry name" value="CheR_N"/>
    <property type="match status" value="1"/>
</dbReference>
<keyword evidence="3 7" id="KW-0489">Methyltransferase</keyword>
<keyword evidence="5" id="KW-0949">S-adenosyl-L-methionine</keyword>
<dbReference type="InterPro" id="IPR029063">
    <property type="entry name" value="SAM-dependent_MTases_sf"/>
</dbReference>
<dbReference type="InterPro" id="IPR022641">
    <property type="entry name" value="CheR_N"/>
</dbReference>
<sequence length="257" mass="30157">MSGDYILFIEKVKKKTGIDLSLYKEGQMKRRLTSLYEKKGYSNFNDYFKVIDSDLDELYNFLDRMTINVSEFFRNYKRWEILEQKILPDIIKKEKRLKVWSAACSTGEEPYTLAMVLSNFMTLGSFRVLATDIDDNAIARAKLATYHERSLQEVPSDVKKKYFIPCDGLFKVKDEIKNSVVFKKQNLLADSFEKDLDLIVCRNVLIYFTEEAKEHLYHKFSQSLKKGGILFVGSTEQIFQPSKYGFEVVDTFFYRKV</sequence>
<accession>A0ABM8YRN7</accession>
<comment type="catalytic activity">
    <reaction evidence="1">
        <text>L-glutamyl-[protein] + S-adenosyl-L-methionine = [protein]-L-glutamate 5-O-methyl ester + S-adenosyl-L-homocysteine</text>
        <dbReference type="Rhea" id="RHEA:24452"/>
        <dbReference type="Rhea" id="RHEA-COMP:10208"/>
        <dbReference type="Rhea" id="RHEA-COMP:10311"/>
        <dbReference type="ChEBI" id="CHEBI:29973"/>
        <dbReference type="ChEBI" id="CHEBI:57856"/>
        <dbReference type="ChEBI" id="CHEBI:59789"/>
        <dbReference type="ChEBI" id="CHEBI:82795"/>
        <dbReference type="EC" id="2.1.1.80"/>
    </reaction>
</comment>
<proteinExistence type="predicted"/>
<evidence type="ECO:0000313" key="8">
    <source>
        <dbReference type="Proteomes" id="UP000789833"/>
    </source>
</evidence>
<feature type="domain" description="CheR-type methyltransferase" evidence="6">
    <location>
        <begin position="1"/>
        <end position="257"/>
    </location>
</feature>
<name>A0ABM8YRN7_9BACI</name>
<dbReference type="PANTHER" id="PTHR24422:SF19">
    <property type="entry name" value="CHEMOTAXIS PROTEIN METHYLTRANSFERASE"/>
    <property type="match status" value="1"/>
</dbReference>
<dbReference type="Pfam" id="PF01739">
    <property type="entry name" value="CheR"/>
    <property type="match status" value="1"/>
</dbReference>
<dbReference type="EMBL" id="CAKJTJ010000024">
    <property type="protein sequence ID" value="CAG9622657.1"/>
    <property type="molecule type" value="Genomic_DNA"/>
</dbReference>
<dbReference type="CDD" id="cd02440">
    <property type="entry name" value="AdoMet_MTases"/>
    <property type="match status" value="1"/>
</dbReference>
<protein>
    <recommendedName>
        <fullName evidence="2">protein-glutamate O-methyltransferase</fullName>
        <ecNumber evidence="2">2.1.1.80</ecNumber>
    </recommendedName>
</protein>
<evidence type="ECO:0000256" key="1">
    <source>
        <dbReference type="ARBA" id="ARBA00001541"/>
    </source>
</evidence>
<dbReference type="Proteomes" id="UP000789833">
    <property type="component" value="Unassembled WGS sequence"/>
</dbReference>
<comment type="caution">
    <text evidence="7">The sequence shown here is derived from an EMBL/GenBank/DDBJ whole genome shotgun (WGS) entry which is preliminary data.</text>
</comment>
<evidence type="ECO:0000259" key="6">
    <source>
        <dbReference type="PROSITE" id="PS50123"/>
    </source>
</evidence>
<evidence type="ECO:0000256" key="4">
    <source>
        <dbReference type="ARBA" id="ARBA00022679"/>
    </source>
</evidence>
<dbReference type="GO" id="GO:0008983">
    <property type="term" value="F:protein-glutamate O-methyltransferase activity"/>
    <property type="evidence" value="ECO:0007669"/>
    <property type="project" value="UniProtKB-EC"/>
</dbReference>
<dbReference type="InterPro" id="IPR000780">
    <property type="entry name" value="CheR_MeTrfase"/>
</dbReference>
<dbReference type="PRINTS" id="PR00996">
    <property type="entry name" value="CHERMTFRASE"/>
</dbReference>
<dbReference type="PANTHER" id="PTHR24422">
    <property type="entry name" value="CHEMOTAXIS PROTEIN METHYLTRANSFERASE"/>
    <property type="match status" value="1"/>
</dbReference>
<dbReference type="Gene3D" id="3.40.50.150">
    <property type="entry name" value="Vaccinia Virus protein VP39"/>
    <property type="match status" value="1"/>
</dbReference>
<evidence type="ECO:0000256" key="2">
    <source>
        <dbReference type="ARBA" id="ARBA00012534"/>
    </source>
</evidence>
<organism evidence="7 8">
    <name type="scientific">Sutcliffiella rhizosphaerae</name>
    <dbReference type="NCBI Taxonomy" id="2880967"/>
    <lineage>
        <taxon>Bacteria</taxon>
        <taxon>Bacillati</taxon>
        <taxon>Bacillota</taxon>
        <taxon>Bacilli</taxon>
        <taxon>Bacillales</taxon>
        <taxon>Bacillaceae</taxon>
        <taxon>Sutcliffiella</taxon>
    </lineage>
</organism>